<dbReference type="STRING" id="547042.BACCOPRO_00999"/>
<organism evidence="1 2">
    <name type="scientific">Phocaeicola coprophilus DSM 18228 = JCM 13818</name>
    <dbReference type="NCBI Taxonomy" id="547042"/>
    <lineage>
        <taxon>Bacteria</taxon>
        <taxon>Pseudomonadati</taxon>
        <taxon>Bacteroidota</taxon>
        <taxon>Bacteroidia</taxon>
        <taxon>Bacteroidales</taxon>
        <taxon>Bacteroidaceae</taxon>
        <taxon>Phocaeicola</taxon>
    </lineage>
</organism>
<dbReference type="HOGENOM" id="CLU_2969697_0_0_10"/>
<dbReference type="AlphaFoldDB" id="S0F675"/>
<name>S0F675_9BACT</name>
<evidence type="ECO:0000313" key="1">
    <source>
        <dbReference type="EMBL" id="EEF75510.1"/>
    </source>
</evidence>
<dbReference type="Proteomes" id="UP000014073">
    <property type="component" value="Unassembled WGS sequence"/>
</dbReference>
<sequence length="58" mass="6987">MVGITVPVCFLSFQTFYKISKSFSPFLFFVKINYLEYGRTPIKKQFDFLYYRSNSYIC</sequence>
<comment type="caution">
    <text evidence="1">The sequence shown here is derived from an EMBL/GenBank/DDBJ whole genome shotgun (WGS) entry which is preliminary data.</text>
</comment>
<accession>S0F675</accession>
<protein>
    <submittedName>
        <fullName evidence="1">Uncharacterized protein</fullName>
    </submittedName>
</protein>
<gene>
    <name evidence="1" type="ORF">BACCOPRO_00999</name>
</gene>
<keyword evidence="2" id="KW-1185">Reference proteome</keyword>
<dbReference type="EMBL" id="ACBW01000078">
    <property type="protein sequence ID" value="EEF75510.1"/>
    <property type="molecule type" value="Genomic_DNA"/>
</dbReference>
<proteinExistence type="predicted"/>
<evidence type="ECO:0000313" key="2">
    <source>
        <dbReference type="Proteomes" id="UP000014073"/>
    </source>
</evidence>
<reference evidence="1 2" key="1">
    <citation type="submission" date="2008-12" db="EMBL/GenBank/DDBJ databases">
        <authorList>
            <person name="Fulton L."/>
            <person name="Clifton S."/>
            <person name="Fulton B."/>
            <person name="Xu J."/>
            <person name="Minx P."/>
            <person name="Pepin K.H."/>
            <person name="Johnson M."/>
            <person name="Bhonagiri V."/>
            <person name="Nash W.E."/>
            <person name="Mardis E.R."/>
            <person name="Wilson R.K."/>
        </authorList>
    </citation>
    <scope>NUCLEOTIDE SEQUENCE [LARGE SCALE GENOMIC DNA]</scope>
    <source>
        <strain evidence="1 2">DSM 18228</strain>
    </source>
</reference>